<evidence type="ECO:0000256" key="1">
    <source>
        <dbReference type="SAM" id="MobiDB-lite"/>
    </source>
</evidence>
<feature type="region of interest" description="Disordered" evidence="1">
    <location>
        <begin position="371"/>
        <end position="394"/>
    </location>
</feature>
<accession>A0A370IFC1</accession>
<dbReference type="AlphaFoldDB" id="A0A370IFC1"/>
<keyword evidence="3" id="KW-1185">Reference proteome</keyword>
<feature type="compositionally biased region" description="Basic and acidic residues" evidence="1">
    <location>
        <begin position="322"/>
        <end position="332"/>
    </location>
</feature>
<proteinExistence type="predicted"/>
<protein>
    <submittedName>
        <fullName evidence="2">LGFP repeat-containing protein</fullName>
    </submittedName>
</protein>
<sequence>MRSDHELVPGGFTKEQADKAETIEAATTSRNARRRVTDGCQVYWPAPYEVCGAIRDKYNELGGPNSFLLYPTSNELTNPDGVGKRSTFQNGPIYWSSEGGAHPVVNHFFAAWQRNGWEAGRLGYPTSDEIVNPDNVGRRQYFQGGTIYWKLNEAYYVAGAIRDKWGETGWEGGFLGYPMSDETGTPDGIGRFNRFEHGVIYWTGAYGTHPVSGGLLDKWAKSGYEKGPYGYPTADQYQRGTAWYQDFQFGTMGWPIDPVATTVPTEPTVDGRPNTDQDFAVDAAQGTHNDPVFSGRAYTEDPCNKDTPCTGPSVASKAAPPRGEDLSPRDNGPDVFIPDWCLKGPGDGTWGVGTQEGVHYLEQFLQRVRLQNPRDAREHPVPRANRRPVLTSHR</sequence>
<evidence type="ECO:0000313" key="2">
    <source>
        <dbReference type="EMBL" id="RDI69300.1"/>
    </source>
</evidence>
<feature type="region of interest" description="Disordered" evidence="1">
    <location>
        <begin position="302"/>
        <end position="332"/>
    </location>
</feature>
<dbReference type="Proteomes" id="UP000254869">
    <property type="component" value="Unassembled WGS sequence"/>
</dbReference>
<reference evidence="2 3" key="1">
    <citation type="submission" date="2018-07" db="EMBL/GenBank/DDBJ databases">
        <title>Genomic Encyclopedia of Type Strains, Phase IV (KMG-IV): sequencing the most valuable type-strain genomes for metagenomic binning, comparative biology and taxonomic classification.</title>
        <authorList>
            <person name="Goeker M."/>
        </authorList>
    </citation>
    <scope>NUCLEOTIDE SEQUENCE [LARGE SCALE GENOMIC DNA]</scope>
    <source>
        <strain evidence="2 3">DSM 44290</strain>
    </source>
</reference>
<evidence type="ECO:0000313" key="3">
    <source>
        <dbReference type="Proteomes" id="UP000254869"/>
    </source>
</evidence>
<feature type="compositionally biased region" description="Basic and acidic residues" evidence="1">
    <location>
        <begin position="372"/>
        <end position="381"/>
    </location>
</feature>
<comment type="caution">
    <text evidence="2">The sequence shown here is derived from an EMBL/GenBank/DDBJ whole genome shotgun (WGS) entry which is preliminary data.</text>
</comment>
<organism evidence="2 3">
    <name type="scientific">Nocardia pseudobrasiliensis</name>
    <dbReference type="NCBI Taxonomy" id="45979"/>
    <lineage>
        <taxon>Bacteria</taxon>
        <taxon>Bacillati</taxon>
        <taxon>Actinomycetota</taxon>
        <taxon>Actinomycetes</taxon>
        <taxon>Mycobacteriales</taxon>
        <taxon>Nocardiaceae</taxon>
        <taxon>Nocardia</taxon>
    </lineage>
</organism>
<dbReference type="InterPro" id="IPR013207">
    <property type="entry name" value="LGFP"/>
</dbReference>
<dbReference type="Pfam" id="PF08310">
    <property type="entry name" value="LGFP"/>
    <property type="match status" value="3"/>
</dbReference>
<dbReference type="EMBL" id="QQBC01000001">
    <property type="protein sequence ID" value="RDI69300.1"/>
    <property type="molecule type" value="Genomic_DNA"/>
</dbReference>
<gene>
    <name evidence="2" type="ORF">DFR76_101838</name>
</gene>
<name>A0A370IFC1_9NOCA</name>
<dbReference type="STRING" id="1210086.GCA_001613105_00692"/>